<protein>
    <submittedName>
        <fullName evidence="2">NADPH-dependent FMN reductase</fullName>
    </submittedName>
</protein>
<dbReference type="InterPro" id="IPR050712">
    <property type="entry name" value="NAD(P)H-dep_reductase"/>
</dbReference>
<name>S9PR91_SCHOY</name>
<dbReference type="GO" id="GO:0016491">
    <property type="term" value="F:oxidoreductase activity"/>
    <property type="evidence" value="ECO:0007669"/>
    <property type="project" value="InterPro"/>
</dbReference>
<dbReference type="Pfam" id="PF03358">
    <property type="entry name" value="FMN_red"/>
    <property type="match status" value="1"/>
</dbReference>
<evidence type="ECO:0000259" key="1">
    <source>
        <dbReference type="Pfam" id="PF03358"/>
    </source>
</evidence>
<dbReference type="VEuPathDB" id="FungiDB:SOCG_01900"/>
<organism evidence="2 3">
    <name type="scientific">Schizosaccharomyces octosporus (strain yFS286)</name>
    <name type="common">Fission yeast</name>
    <name type="synonym">Octosporomyces octosporus</name>
    <dbReference type="NCBI Taxonomy" id="483514"/>
    <lineage>
        <taxon>Eukaryota</taxon>
        <taxon>Fungi</taxon>
        <taxon>Dikarya</taxon>
        <taxon>Ascomycota</taxon>
        <taxon>Taphrinomycotina</taxon>
        <taxon>Schizosaccharomycetes</taxon>
        <taxon>Schizosaccharomycetales</taxon>
        <taxon>Schizosaccharomycetaceae</taxon>
        <taxon>Schizosaccharomyces</taxon>
    </lineage>
</organism>
<dbReference type="eggNOG" id="KOG4530">
    <property type="taxonomic scope" value="Eukaryota"/>
</dbReference>
<dbReference type="Proteomes" id="UP000016088">
    <property type="component" value="Unassembled WGS sequence"/>
</dbReference>
<dbReference type="HOGENOM" id="CLU_055322_2_0_1"/>
<dbReference type="EMBL" id="KE503208">
    <property type="protein sequence ID" value="EPX71686.1"/>
    <property type="molecule type" value="Genomic_DNA"/>
</dbReference>
<dbReference type="GO" id="GO:0010181">
    <property type="term" value="F:FMN binding"/>
    <property type="evidence" value="ECO:0007669"/>
    <property type="project" value="TreeGrafter"/>
</dbReference>
<dbReference type="InterPro" id="IPR005025">
    <property type="entry name" value="FMN_Rdtase-like_dom"/>
</dbReference>
<dbReference type="PANTHER" id="PTHR30543:SF21">
    <property type="entry name" value="NAD(P)H-DEPENDENT FMN REDUCTASE LOT6"/>
    <property type="match status" value="1"/>
</dbReference>
<dbReference type="OrthoDB" id="68575at2759"/>
<evidence type="ECO:0000313" key="3">
    <source>
        <dbReference type="Proteomes" id="UP000016088"/>
    </source>
</evidence>
<dbReference type="GO" id="GO:0005829">
    <property type="term" value="C:cytosol"/>
    <property type="evidence" value="ECO:0007669"/>
    <property type="project" value="TreeGrafter"/>
</dbReference>
<dbReference type="InterPro" id="IPR029039">
    <property type="entry name" value="Flavoprotein-like_sf"/>
</dbReference>
<evidence type="ECO:0000313" key="2">
    <source>
        <dbReference type="EMBL" id="EPX71686.1"/>
    </source>
</evidence>
<proteinExistence type="predicted"/>
<dbReference type="AlphaFoldDB" id="S9PR91"/>
<dbReference type="Gene3D" id="3.40.50.360">
    <property type="match status" value="1"/>
</dbReference>
<keyword evidence="3" id="KW-1185">Reference proteome</keyword>
<dbReference type="SUPFAM" id="SSF52218">
    <property type="entry name" value="Flavoproteins"/>
    <property type="match status" value="1"/>
</dbReference>
<dbReference type="GeneID" id="25030880"/>
<feature type="domain" description="NADPH-dependent FMN reductase-like" evidence="1">
    <location>
        <begin position="5"/>
        <end position="152"/>
    </location>
</feature>
<dbReference type="RefSeq" id="XP_013020307.1">
    <property type="nucleotide sequence ID" value="XM_013164853.1"/>
</dbReference>
<gene>
    <name evidence="2" type="ORF">SOCG_01900</name>
</gene>
<accession>S9PR91</accession>
<dbReference type="PANTHER" id="PTHR30543">
    <property type="entry name" value="CHROMATE REDUCTASE"/>
    <property type="match status" value="1"/>
</dbReference>
<sequence length="204" mass="23056">MLEKKIALITSSCRSTRLNPFITDYVRSVIASSNLPNGISVHTVDVKNFNLPIYNEPRVPVSLPKHDPTSYYQHETTRKWSLEIGIYDAYIFVTPQYNWSIPASLKNAIDFLFHEWTGKPAGIVTYGGHGGLKAASHLQDIIRGLRMQRVSTTPGLTITQKTLDDCIKHGHLDNELIQSWIGNGSDEVIREMWAEILQLLQLEP</sequence>
<reference evidence="2 3" key="1">
    <citation type="journal article" date="2011" name="Science">
        <title>Comparative functional genomics of the fission yeasts.</title>
        <authorList>
            <person name="Rhind N."/>
            <person name="Chen Z."/>
            <person name="Yassour M."/>
            <person name="Thompson D.A."/>
            <person name="Haas B.J."/>
            <person name="Habib N."/>
            <person name="Wapinski I."/>
            <person name="Roy S."/>
            <person name="Lin M.F."/>
            <person name="Heiman D.I."/>
            <person name="Young S.K."/>
            <person name="Furuya K."/>
            <person name="Guo Y."/>
            <person name="Pidoux A."/>
            <person name="Chen H.M."/>
            <person name="Robbertse B."/>
            <person name="Goldberg J.M."/>
            <person name="Aoki K."/>
            <person name="Bayne E.H."/>
            <person name="Berlin A.M."/>
            <person name="Desjardins C.A."/>
            <person name="Dobbs E."/>
            <person name="Dukaj L."/>
            <person name="Fan L."/>
            <person name="FitzGerald M.G."/>
            <person name="French C."/>
            <person name="Gujja S."/>
            <person name="Hansen K."/>
            <person name="Keifenheim D."/>
            <person name="Levin J.Z."/>
            <person name="Mosher R.A."/>
            <person name="Mueller C.A."/>
            <person name="Pfiffner J."/>
            <person name="Priest M."/>
            <person name="Russ C."/>
            <person name="Smialowska A."/>
            <person name="Swoboda P."/>
            <person name="Sykes S.M."/>
            <person name="Vaughn M."/>
            <person name="Vengrova S."/>
            <person name="Yoder R."/>
            <person name="Zeng Q."/>
            <person name="Allshire R."/>
            <person name="Baulcombe D."/>
            <person name="Birren B.W."/>
            <person name="Brown W."/>
            <person name="Ekwall K."/>
            <person name="Kellis M."/>
            <person name="Leatherwood J."/>
            <person name="Levin H."/>
            <person name="Margalit H."/>
            <person name="Martienssen R."/>
            <person name="Nieduszynski C.A."/>
            <person name="Spatafora J.W."/>
            <person name="Friedman N."/>
            <person name="Dalgaard J.Z."/>
            <person name="Baumann P."/>
            <person name="Niki H."/>
            <person name="Regev A."/>
            <person name="Nusbaum C."/>
        </authorList>
    </citation>
    <scope>NUCLEOTIDE SEQUENCE [LARGE SCALE GENOMIC DNA]</scope>
    <source>
        <strain evidence="3">yFS286</strain>
    </source>
</reference>
<dbReference type="OMA" id="NDHTKAW"/>